<keyword evidence="2 5" id="KW-0812">Transmembrane</keyword>
<evidence type="ECO:0000256" key="4">
    <source>
        <dbReference type="ARBA" id="ARBA00023136"/>
    </source>
</evidence>
<evidence type="ECO:0000256" key="2">
    <source>
        <dbReference type="ARBA" id="ARBA00022692"/>
    </source>
</evidence>
<gene>
    <name evidence="7" type="ORF">HEB94_003531</name>
</gene>
<accession>A0A927MWQ7</accession>
<evidence type="ECO:0000256" key="1">
    <source>
        <dbReference type="ARBA" id="ARBA00004141"/>
    </source>
</evidence>
<dbReference type="InterPro" id="IPR009908">
    <property type="entry name" value="Methylamine_util_MauE"/>
</dbReference>
<reference evidence="7" key="1">
    <citation type="submission" date="2020-10" db="EMBL/GenBank/DDBJ databases">
        <title>Sequencing the genomes of 1000 actinobacteria strains.</title>
        <authorList>
            <person name="Klenk H.-P."/>
        </authorList>
    </citation>
    <scope>NUCLEOTIDE SEQUENCE</scope>
    <source>
        <strain evidence="7">DSM 45354</strain>
    </source>
</reference>
<name>A0A927MWQ7_9ACTN</name>
<evidence type="ECO:0000313" key="7">
    <source>
        <dbReference type="EMBL" id="MBE1606683.1"/>
    </source>
</evidence>
<evidence type="ECO:0000256" key="5">
    <source>
        <dbReference type="SAM" id="Phobius"/>
    </source>
</evidence>
<keyword evidence="4 5" id="KW-0472">Membrane</keyword>
<evidence type="ECO:0000259" key="6">
    <source>
        <dbReference type="Pfam" id="PF07291"/>
    </source>
</evidence>
<feature type="transmembrane region" description="Helical" evidence="5">
    <location>
        <begin position="75"/>
        <end position="94"/>
    </location>
</feature>
<dbReference type="GO" id="GO:0030416">
    <property type="term" value="P:methylamine metabolic process"/>
    <property type="evidence" value="ECO:0007669"/>
    <property type="project" value="InterPro"/>
</dbReference>
<dbReference type="Proteomes" id="UP000638648">
    <property type="component" value="Unassembled WGS sequence"/>
</dbReference>
<feature type="transmembrane region" description="Helical" evidence="5">
    <location>
        <begin position="147"/>
        <end position="164"/>
    </location>
</feature>
<feature type="transmembrane region" description="Helical" evidence="5">
    <location>
        <begin position="114"/>
        <end position="135"/>
    </location>
</feature>
<organism evidence="7 8">
    <name type="scientific">Actinopolymorpha pittospori</name>
    <dbReference type="NCBI Taxonomy" id="648752"/>
    <lineage>
        <taxon>Bacteria</taxon>
        <taxon>Bacillati</taxon>
        <taxon>Actinomycetota</taxon>
        <taxon>Actinomycetes</taxon>
        <taxon>Propionibacteriales</taxon>
        <taxon>Actinopolymorphaceae</taxon>
        <taxon>Actinopolymorpha</taxon>
    </lineage>
</organism>
<dbReference type="Pfam" id="PF07291">
    <property type="entry name" value="MauE"/>
    <property type="match status" value="1"/>
</dbReference>
<protein>
    <recommendedName>
        <fullName evidence="6">Methylamine utilisation protein MauE domain-containing protein</fullName>
    </recommendedName>
</protein>
<keyword evidence="3 5" id="KW-1133">Transmembrane helix</keyword>
<keyword evidence="8" id="KW-1185">Reference proteome</keyword>
<proteinExistence type="predicted"/>
<evidence type="ECO:0000256" key="3">
    <source>
        <dbReference type="ARBA" id="ARBA00022989"/>
    </source>
</evidence>
<comment type="caution">
    <text evidence="7">The sequence shown here is derived from an EMBL/GenBank/DDBJ whole genome shotgun (WGS) entry which is preliminary data.</text>
</comment>
<feature type="domain" description="Methylamine utilisation protein MauE" evidence="6">
    <location>
        <begin position="2"/>
        <end position="133"/>
    </location>
</feature>
<feature type="transmembrane region" description="Helical" evidence="5">
    <location>
        <begin position="48"/>
        <end position="68"/>
    </location>
</feature>
<comment type="subcellular location">
    <subcellularLocation>
        <location evidence="1">Membrane</location>
        <topology evidence="1">Multi-pass membrane protein</topology>
    </subcellularLocation>
</comment>
<dbReference type="GO" id="GO:0016020">
    <property type="term" value="C:membrane"/>
    <property type="evidence" value="ECO:0007669"/>
    <property type="project" value="UniProtKB-SubCell"/>
</dbReference>
<dbReference type="AlphaFoldDB" id="A0A927MWQ7"/>
<sequence length="177" mass="17662">MMMLSASAAALVAVVLLAGAVGHAAKPSVLAGALRAHDMFAPRLVAPLAVAVPLAELAPALLAAHALLTGRPGELRAAMSGAAVLLCGYAAYAFHVARTREEVPCGCSAGATPMTVWVAVRAAALAVLAACAVVGADPAVTAAGHRLVIAALAGAVFGTMLWELPSMMTPPPNRSLR</sequence>
<evidence type="ECO:0000313" key="8">
    <source>
        <dbReference type="Proteomes" id="UP000638648"/>
    </source>
</evidence>
<dbReference type="EMBL" id="JADBEM010000001">
    <property type="protein sequence ID" value="MBE1606683.1"/>
    <property type="molecule type" value="Genomic_DNA"/>
</dbReference>